<dbReference type="EMBL" id="KZ805329">
    <property type="protein sequence ID" value="PVI03647.1"/>
    <property type="molecule type" value="Genomic_DNA"/>
</dbReference>
<evidence type="ECO:0000256" key="2">
    <source>
        <dbReference type="ARBA" id="ARBA00022692"/>
    </source>
</evidence>
<evidence type="ECO:0000259" key="7">
    <source>
        <dbReference type="Pfam" id="PF20684"/>
    </source>
</evidence>
<name>A0A2V1DZJ5_9PLEO</name>
<keyword evidence="9" id="KW-1185">Reference proteome</keyword>
<sequence>MTPLWAVNLLLLKFSILTLYLRIFPNKWLRRCVAIFTAFSICYTVPLIFLAAFQCNPVHATWDLDAQKNPGTKCIDWIAVLRATVVFEVIAEIVLFVLPIPIVLKLQMQKSKKIILMGFFGLGITYVLPLNACPVV</sequence>
<evidence type="ECO:0000313" key="8">
    <source>
        <dbReference type="EMBL" id="PVI03647.1"/>
    </source>
</evidence>
<organism evidence="8 9">
    <name type="scientific">Periconia macrospinosa</name>
    <dbReference type="NCBI Taxonomy" id="97972"/>
    <lineage>
        <taxon>Eukaryota</taxon>
        <taxon>Fungi</taxon>
        <taxon>Dikarya</taxon>
        <taxon>Ascomycota</taxon>
        <taxon>Pezizomycotina</taxon>
        <taxon>Dothideomycetes</taxon>
        <taxon>Pleosporomycetidae</taxon>
        <taxon>Pleosporales</taxon>
        <taxon>Massarineae</taxon>
        <taxon>Periconiaceae</taxon>
        <taxon>Periconia</taxon>
    </lineage>
</organism>
<comment type="subcellular location">
    <subcellularLocation>
        <location evidence="1">Membrane</location>
        <topology evidence="1">Multi-pass membrane protein</topology>
    </subcellularLocation>
</comment>
<evidence type="ECO:0000256" key="4">
    <source>
        <dbReference type="ARBA" id="ARBA00023136"/>
    </source>
</evidence>
<evidence type="ECO:0000256" key="3">
    <source>
        <dbReference type="ARBA" id="ARBA00022989"/>
    </source>
</evidence>
<dbReference type="AlphaFoldDB" id="A0A2V1DZJ5"/>
<feature type="transmembrane region" description="Helical" evidence="6">
    <location>
        <begin position="77"/>
        <end position="102"/>
    </location>
</feature>
<feature type="transmembrane region" description="Helical" evidence="6">
    <location>
        <begin position="6"/>
        <end position="25"/>
    </location>
</feature>
<evidence type="ECO:0000313" key="9">
    <source>
        <dbReference type="Proteomes" id="UP000244855"/>
    </source>
</evidence>
<dbReference type="GO" id="GO:0016020">
    <property type="term" value="C:membrane"/>
    <property type="evidence" value="ECO:0007669"/>
    <property type="project" value="UniProtKB-SubCell"/>
</dbReference>
<dbReference type="InterPro" id="IPR049326">
    <property type="entry name" value="Rhodopsin_dom_fungi"/>
</dbReference>
<feature type="domain" description="Rhodopsin" evidence="7">
    <location>
        <begin position="4"/>
        <end position="126"/>
    </location>
</feature>
<evidence type="ECO:0000256" key="6">
    <source>
        <dbReference type="SAM" id="Phobius"/>
    </source>
</evidence>
<protein>
    <submittedName>
        <fullName evidence="8">Integral membrane protein</fullName>
    </submittedName>
</protein>
<proteinExistence type="inferred from homology"/>
<gene>
    <name evidence="8" type="ORF">DM02DRAFT_520278</name>
</gene>
<reference evidence="8 9" key="1">
    <citation type="journal article" date="2018" name="Sci. Rep.">
        <title>Comparative genomics provides insights into the lifestyle and reveals functional heterogeneity of dark septate endophytic fungi.</title>
        <authorList>
            <person name="Knapp D.G."/>
            <person name="Nemeth J.B."/>
            <person name="Barry K."/>
            <person name="Hainaut M."/>
            <person name="Henrissat B."/>
            <person name="Johnson J."/>
            <person name="Kuo A."/>
            <person name="Lim J.H.P."/>
            <person name="Lipzen A."/>
            <person name="Nolan M."/>
            <person name="Ohm R.A."/>
            <person name="Tamas L."/>
            <person name="Grigoriev I.V."/>
            <person name="Spatafora J.W."/>
            <person name="Nagy L.G."/>
            <person name="Kovacs G.M."/>
        </authorList>
    </citation>
    <scope>NUCLEOTIDE SEQUENCE [LARGE SCALE GENOMIC DNA]</scope>
    <source>
        <strain evidence="8 9">DSE2036</strain>
    </source>
</reference>
<evidence type="ECO:0000256" key="1">
    <source>
        <dbReference type="ARBA" id="ARBA00004141"/>
    </source>
</evidence>
<keyword evidence="4 6" id="KW-0472">Membrane</keyword>
<dbReference type="STRING" id="97972.A0A2V1DZJ5"/>
<dbReference type="PANTHER" id="PTHR33048:SF108">
    <property type="entry name" value="INTEGRAL MEMBRANE PROTEIN"/>
    <property type="match status" value="1"/>
</dbReference>
<dbReference type="Pfam" id="PF20684">
    <property type="entry name" value="Fung_rhodopsin"/>
    <property type="match status" value="1"/>
</dbReference>
<dbReference type="OrthoDB" id="2496787at2759"/>
<feature type="transmembrane region" description="Helical" evidence="6">
    <location>
        <begin position="114"/>
        <end position="132"/>
    </location>
</feature>
<keyword evidence="2 6" id="KW-0812">Transmembrane</keyword>
<accession>A0A2V1DZJ5</accession>
<keyword evidence="3 6" id="KW-1133">Transmembrane helix</keyword>
<dbReference type="PANTHER" id="PTHR33048">
    <property type="entry name" value="PTH11-LIKE INTEGRAL MEMBRANE PROTEIN (AFU_ORTHOLOGUE AFUA_5G11245)"/>
    <property type="match status" value="1"/>
</dbReference>
<dbReference type="Proteomes" id="UP000244855">
    <property type="component" value="Unassembled WGS sequence"/>
</dbReference>
<comment type="similarity">
    <text evidence="5">Belongs to the SAT4 family.</text>
</comment>
<dbReference type="InterPro" id="IPR052337">
    <property type="entry name" value="SAT4-like"/>
</dbReference>
<evidence type="ECO:0000256" key="5">
    <source>
        <dbReference type="ARBA" id="ARBA00038359"/>
    </source>
</evidence>
<feature type="transmembrane region" description="Helical" evidence="6">
    <location>
        <begin position="32"/>
        <end position="53"/>
    </location>
</feature>